<protein>
    <submittedName>
        <fullName evidence="1">Uncharacterized protein</fullName>
    </submittedName>
</protein>
<organism evidence="1 2">
    <name type="scientific">Pluteus cervinus</name>
    <dbReference type="NCBI Taxonomy" id="181527"/>
    <lineage>
        <taxon>Eukaryota</taxon>
        <taxon>Fungi</taxon>
        <taxon>Dikarya</taxon>
        <taxon>Basidiomycota</taxon>
        <taxon>Agaricomycotina</taxon>
        <taxon>Agaricomycetes</taxon>
        <taxon>Agaricomycetidae</taxon>
        <taxon>Agaricales</taxon>
        <taxon>Pluteineae</taxon>
        <taxon>Pluteaceae</taxon>
        <taxon>Pluteus</taxon>
    </lineage>
</organism>
<keyword evidence="2" id="KW-1185">Reference proteome</keyword>
<gene>
    <name evidence="1" type="ORF">BDN72DRAFT_902610</name>
</gene>
<proteinExistence type="predicted"/>
<accession>A0ACD3ABD9</accession>
<dbReference type="Proteomes" id="UP000308600">
    <property type="component" value="Unassembled WGS sequence"/>
</dbReference>
<reference evidence="1 2" key="1">
    <citation type="journal article" date="2019" name="Nat. Ecol. Evol.">
        <title>Megaphylogeny resolves global patterns of mushroom evolution.</title>
        <authorList>
            <person name="Varga T."/>
            <person name="Krizsan K."/>
            <person name="Foldi C."/>
            <person name="Dima B."/>
            <person name="Sanchez-Garcia M."/>
            <person name="Sanchez-Ramirez S."/>
            <person name="Szollosi G.J."/>
            <person name="Szarkandi J.G."/>
            <person name="Papp V."/>
            <person name="Albert L."/>
            <person name="Andreopoulos W."/>
            <person name="Angelini C."/>
            <person name="Antonin V."/>
            <person name="Barry K.W."/>
            <person name="Bougher N.L."/>
            <person name="Buchanan P."/>
            <person name="Buyck B."/>
            <person name="Bense V."/>
            <person name="Catcheside P."/>
            <person name="Chovatia M."/>
            <person name="Cooper J."/>
            <person name="Damon W."/>
            <person name="Desjardin D."/>
            <person name="Finy P."/>
            <person name="Geml J."/>
            <person name="Haridas S."/>
            <person name="Hughes K."/>
            <person name="Justo A."/>
            <person name="Karasinski D."/>
            <person name="Kautmanova I."/>
            <person name="Kiss B."/>
            <person name="Kocsube S."/>
            <person name="Kotiranta H."/>
            <person name="LaButti K.M."/>
            <person name="Lechner B.E."/>
            <person name="Liimatainen K."/>
            <person name="Lipzen A."/>
            <person name="Lukacs Z."/>
            <person name="Mihaltcheva S."/>
            <person name="Morgado L.N."/>
            <person name="Niskanen T."/>
            <person name="Noordeloos M.E."/>
            <person name="Ohm R.A."/>
            <person name="Ortiz-Santana B."/>
            <person name="Ovrebo C."/>
            <person name="Racz N."/>
            <person name="Riley R."/>
            <person name="Savchenko A."/>
            <person name="Shiryaev A."/>
            <person name="Soop K."/>
            <person name="Spirin V."/>
            <person name="Szebenyi C."/>
            <person name="Tomsovsky M."/>
            <person name="Tulloss R.E."/>
            <person name="Uehling J."/>
            <person name="Grigoriev I.V."/>
            <person name="Vagvolgyi C."/>
            <person name="Papp T."/>
            <person name="Martin F.M."/>
            <person name="Miettinen O."/>
            <person name="Hibbett D.S."/>
            <person name="Nagy L.G."/>
        </authorList>
    </citation>
    <scope>NUCLEOTIDE SEQUENCE [LARGE SCALE GENOMIC DNA]</scope>
    <source>
        <strain evidence="1 2">NL-1719</strain>
    </source>
</reference>
<dbReference type="EMBL" id="ML208535">
    <property type="protein sequence ID" value="TFK63188.1"/>
    <property type="molecule type" value="Genomic_DNA"/>
</dbReference>
<evidence type="ECO:0000313" key="1">
    <source>
        <dbReference type="EMBL" id="TFK63188.1"/>
    </source>
</evidence>
<name>A0ACD3ABD9_9AGAR</name>
<sequence length="268" mass="30324">MESPRLPPELECGIFMTAFQADFNDVKNLALVAKRVHDWILPKAVEVVILSSQRKFPMVFDLEKFEKYGPHVRSLFITQTGLGENADEHLVIKYIALCPNLTNLALWCFASPHLSDSLAILPLTRLWINLQLLLSDPPSPKLLKLFANITHLRVIDSPFPLGTSDGDSLSLRGLFPSLTHISFLFTQADLRLKVLSGWDKLRVVVVWEPDEAIFLSDEIYVEIRSDIRPLSVAIVCDTISGWEDGARDRGPDIWEFAERVIQSRPAQH</sequence>
<evidence type="ECO:0000313" key="2">
    <source>
        <dbReference type="Proteomes" id="UP000308600"/>
    </source>
</evidence>